<name>A0A6J5ZVD1_9ZZZZ</name>
<sequence>MSIIALLRGSEAIPAPTPDQAFEAGDTVIVVGTLDGVRQAEALFEGR</sequence>
<dbReference type="SUPFAM" id="SSF116726">
    <property type="entry name" value="TrkA C-terminal domain-like"/>
    <property type="match status" value="1"/>
</dbReference>
<dbReference type="InterPro" id="IPR036721">
    <property type="entry name" value="RCK_C_sf"/>
</dbReference>
<gene>
    <name evidence="2" type="ORF">UFOPK3547_01220</name>
</gene>
<evidence type="ECO:0000259" key="1">
    <source>
        <dbReference type="PROSITE" id="PS51202"/>
    </source>
</evidence>
<proteinExistence type="predicted"/>
<feature type="domain" description="RCK C-terminal" evidence="1">
    <location>
        <begin position="1"/>
        <end position="46"/>
    </location>
</feature>
<dbReference type="InterPro" id="IPR006037">
    <property type="entry name" value="RCK_C"/>
</dbReference>
<dbReference type="EMBL" id="CAESAN010000107">
    <property type="protein sequence ID" value="CAB4346005.1"/>
    <property type="molecule type" value="Genomic_DNA"/>
</dbReference>
<accession>A0A6J5ZVD1</accession>
<dbReference type="Pfam" id="PF02080">
    <property type="entry name" value="TrkA_C"/>
    <property type="match status" value="1"/>
</dbReference>
<evidence type="ECO:0000313" key="2">
    <source>
        <dbReference type="EMBL" id="CAB4346005.1"/>
    </source>
</evidence>
<dbReference type="GO" id="GO:0008324">
    <property type="term" value="F:monoatomic cation transmembrane transporter activity"/>
    <property type="evidence" value="ECO:0007669"/>
    <property type="project" value="InterPro"/>
</dbReference>
<dbReference type="PROSITE" id="PS00430">
    <property type="entry name" value="TONB_DEPENDENT_REC_1"/>
    <property type="match status" value="1"/>
</dbReference>
<dbReference type="Gene3D" id="3.30.70.1450">
    <property type="entry name" value="Regulator of K+ conductance, C-terminal domain"/>
    <property type="match status" value="1"/>
</dbReference>
<protein>
    <submittedName>
        <fullName evidence="2">Unannotated protein</fullName>
    </submittedName>
</protein>
<dbReference type="AlphaFoldDB" id="A0A6J5ZVD1"/>
<dbReference type="PROSITE" id="PS51202">
    <property type="entry name" value="RCK_C"/>
    <property type="match status" value="1"/>
</dbReference>
<reference evidence="2" key="1">
    <citation type="submission" date="2020-05" db="EMBL/GenBank/DDBJ databases">
        <authorList>
            <person name="Chiriac C."/>
            <person name="Salcher M."/>
            <person name="Ghai R."/>
            <person name="Kavagutti S V."/>
        </authorList>
    </citation>
    <scope>NUCLEOTIDE SEQUENCE</scope>
</reference>
<organism evidence="2">
    <name type="scientific">freshwater metagenome</name>
    <dbReference type="NCBI Taxonomy" id="449393"/>
    <lineage>
        <taxon>unclassified sequences</taxon>
        <taxon>metagenomes</taxon>
        <taxon>ecological metagenomes</taxon>
    </lineage>
</organism>
<dbReference type="InterPro" id="IPR010916">
    <property type="entry name" value="TonB_box_CS"/>
</dbReference>
<dbReference type="GO" id="GO:0006813">
    <property type="term" value="P:potassium ion transport"/>
    <property type="evidence" value="ECO:0007669"/>
    <property type="project" value="InterPro"/>
</dbReference>